<evidence type="ECO:0000313" key="3">
    <source>
        <dbReference type="Proteomes" id="UP001189429"/>
    </source>
</evidence>
<organism evidence="2 3">
    <name type="scientific">Prorocentrum cordatum</name>
    <dbReference type="NCBI Taxonomy" id="2364126"/>
    <lineage>
        <taxon>Eukaryota</taxon>
        <taxon>Sar</taxon>
        <taxon>Alveolata</taxon>
        <taxon>Dinophyceae</taxon>
        <taxon>Prorocentrales</taxon>
        <taxon>Prorocentraceae</taxon>
        <taxon>Prorocentrum</taxon>
    </lineage>
</organism>
<accession>A0ABN9W3T6</accession>
<evidence type="ECO:0000256" key="1">
    <source>
        <dbReference type="SAM" id="MobiDB-lite"/>
    </source>
</evidence>
<dbReference type="EMBL" id="CAUYUJ010017940">
    <property type="protein sequence ID" value="CAK0879304.1"/>
    <property type="molecule type" value="Genomic_DNA"/>
</dbReference>
<evidence type="ECO:0000313" key="2">
    <source>
        <dbReference type="EMBL" id="CAK0879304.1"/>
    </source>
</evidence>
<gene>
    <name evidence="2" type="ORF">PCOR1329_LOCUS62770</name>
</gene>
<reference evidence="2" key="1">
    <citation type="submission" date="2023-10" db="EMBL/GenBank/DDBJ databases">
        <authorList>
            <person name="Chen Y."/>
            <person name="Shah S."/>
            <person name="Dougan E. K."/>
            <person name="Thang M."/>
            <person name="Chan C."/>
        </authorList>
    </citation>
    <scope>NUCLEOTIDE SEQUENCE [LARGE SCALE GENOMIC DNA]</scope>
</reference>
<keyword evidence="3" id="KW-1185">Reference proteome</keyword>
<name>A0ABN9W3T6_9DINO</name>
<dbReference type="Proteomes" id="UP001189429">
    <property type="component" value="Unassembled WGS sequence"/>
</dbReference>
<feature type="region of interest" description="Disordered" evidence="1">
    <location>
        <begin position="57"/>
        <end position="83"/>
    </location>
</feature>
<sequence>ARGVMLTVSVIEMFLPQLRRPERWLEGALAAGAGAGAFAALRMLLPEPEYAKLKDDEDDLEMVHSTSAADSGSGVKRRQNAERGSLASLEAGEALGVTGAAADDAEKKHAKHWRLAVLLTVALTAHNFPEAPACGSRHAASRAHARALGTPAAALRR</sequence>
<protein>
    <submittedName>
        <fullName evidence="2">Uncharacterized protein</fullName>
    </submittedName>
</protein>
<feature type="non-terminal residue" evidence="2">
    <location>
        <position position="157"/>
    </location>
</feature>
<feature type="non-terminal residue" evidence="2">
    <location>
        <position position="1"/>
    </location>
</feature>
<comment type="caution">
    <text evidence="2">The sequence shown here is derived from an EMBL/GenBank/DDBJ whole genome shotgun (WGS) entry which is preliminary data.</text>
</comment>
<proteinExistence type="predicted"/>